<reference evidence="10" key="1">
    <citation type="submission" date="2016-12" db="EMBL/GenBank/DDBJ databases">
        <title>Complete Genome Sequence of Beggiatoa leptomitiformis D-401.</title>
        <authorList>
            <person name="Fomenkov A."/>
            <person name="Vincze T."/>
            <person name="Grabovich M."/>
            <person name="Anton B.P."/>
            <person name="Dubinina G."/>
            <person name="Orlova M."/>
            <person name="Belousova E."/>
            <person name="Roberts R.J."/>
        </authorList>
    </citation>
    <scope>NUCLEOTIDE SEQUENCE [LARGE SCALE GENOMIC DNA]</scope>
    <source>
        <strain evidence="10">D-401</strain>
    </source>
</reference>
<feature type="transmembrane region" description="Helical" evidence="5">
    <location>
        <begin position="350"/>
        <end position="373"/>
    </location>
</feature>
<organism evidence="9 10">
    <name type="scientific">Beggiatoa leptomitoformis</name>
    <dbReference type="NCBI Taxonomy" id="288004"/>
    <lineage>
        <taxon>Bacteria</taxon>
        <taxon>Pseudomonadati</taxon>
        <taxon>Pseudomonadota</taxon>
        <taxon>Gammaproteobacteria</taxon>
        <taxon>Thiotrichales</taxon>
        <taxon>Thiotrichaceae</taxon>
        <taxon>Beggiatoa</taxon>
    </lineage>
</organism>
<evidence type="ECO:0000313" key="9">
    <source>
        <dbReference type="EMBL" id="AUI69530.1"/>
    </source>
</evidence>
<dbReference type="AlphaFoldDB" id="A0A2N9YG98"/>
<evidence type="ECO:0000259" key="7">
    <source>
        <dbReference type="Pfam" id="PF24961"/>
    </source>
</evidence>
<name>A0A2N9YG98_9GAMM</name>
<comment type="subcellular location">
    <subcellularLocation>
        <location evidence="1">Membrane</location>
        <topology evidence="1">Multi-pass membrane protein</topology>
    </subcellularLocation>
</comment>
<dbReference type="Pfam" id="PF24961">
    <property type="entry name" value="NfeD_membrane"/>
    <property type="match status" value="1"/>
</dbReference>
<dbReference type="Proteomes" id="UP000234271">
    <property type="component" value="Chromosome"/>
</dbReference>
<dbReference type="InterPro" id="IPR052165">
    <property type="entry name" value="Membrane_assoc_protease"/>
</dbReference>
<evidence type="ECO:0000313" key="10">
    <source>
        <dbReference type="Proteomes" id="UP000234271"/>
    </source>
</evidence>
<feature type="domain" description="NfeD1b N-terminal" evidence="8">
    <location>
        <begin position="29"/>
        <end position="222"/>
    </location>
</feature>
<evidence type="ECO:0000256" key="3">
    <source>
        <dbReference type="ARBA" id="ARBA00022989"/>
    </source>
</evidence>
<sequence>MYNRFLAIIFSFFFLLPISEAEEQSAIWLLTIDSAITPATADYIVQALTKAQTENVALVVLTIDTPGGLDLAMREIIQAILVSAIPVVSYVHPAGARAASAGTYILYASHIAAMSPATNLGAATPVQLGELDNKTKQVVIDTTATPTTTKSNADTLHDKMVNDADAYLQSLAALRERNAIWASKAVRESASLSAEEALKENVIDLMATDINDLLKKLQGREVKVLGEVKKLETEQHPIKIIDPNWRNQLLSIVTNPNIAYLLMLLGIYGVFFELSSPGSVLPGVLGGIAILLALFAFQVLPINYAGMGLILLGIAFMAAEAFFPSFILGLGGVVAFVMGSIMLMDTDLPYFAISPALIGGLALVSTLFFIWVIKMSLQIRTQPIITGQEAMIGAIGECISHQQEQLRVFVHSEMWNAQATQPIQQGQAVRVIARKGLLLTVEPINITDNK</sequence>
<dbReference type="PANTHER" id="PTHR33507">
    <property type="entry name" value="INNER MEMBRANE PROTEIN YBBJ"/>
    <property type="match status" value="1"/>
</dbReference>
<dbReference type="OrthoDB" id="5289056at2"/>
<dbReference type="InterPro" id="IPR056739">
    <property type="entry name" value="NfeD_membrane"/>
</dbReference>
<dbReference type="Gene3D" id="2.40.50.140">
    <property type="entry name" value="Nucleic acid-binding proteins"/>
    <property type="match status" value="1"/>
</dbReference>
<dbReference type="STRING" id="288004.AL038_11200"/>
<evidence type="ECO:0000256" key="5">
    <source>
        <dbReference type="SAM" id="Phobius"/>
    </source>
</evidence>
<evidence type="ECO:0000259" key="8">
    <source>
        <dbReference type="Pfam" id="PF25145"/>
    </source>
</evidence>
<dbReference type="CDD" id="cd07020">
    <property type="entry name" value="Clp_protease_NfeD_1"/>
    <property type="match status" value="1"/>
</dbReference>
<dbReference type="Gene3D" id="3.90.226.10">
    <property type="entry name" value="2-enoyl-CoA Hydratase, Chain A, domain 1"/>
    <property type="match status" value="1"/>
</dbReference>
<dbReference type="InterPro" id="IPR012340">
    <property type="entry name" value="NA-bd_OB-fold"/>
</dbReference>
<dbReference type="PANTHER" id="PTHR33507:SF4">
    <property type="entry name" value="NODULATION COMPETITIVENESS PROTEIN NFED"/>
    <property type="match status" value="1"/>
</dbReference>
<dbReference type="RefSeq" id="WP_062152870.1">
    <property type="nucleotide sequence ID" value="NZ_CP012373.2"/>
</dbReference>
<dbReference type="Pfam" id="PF25145">
    <property type="entry name" value="NfeD1b_N"/>
    <property type="match status" value="1"/>
</dbReference>
<keyword evidence="3 5" id="KW-1133">Transmembrane helix</keyword>
<accession>A0A2N9YG98</accession>
<evidence type="ECO:0000256" key="4">
    <source>
        <dbReference type="ARBA" id="ARBA00023136"/>
    </source>
</evidence>
<dbReference type="InterPro" id="IPR002810">
    <property type="entry name" value="NfeD-like_C"/>
</dbReference>
<dbReference type="FunFam" id="3.90.226.10:FF:000089">
    <property type="entry name" value="Membrane-bound serine protease"/>
    <property type="match status" value="1"/>
</dbReference>
<protein>
    <submittedName>
        <fullName evidence="9">Nodulation protein NfeD</fullName>
    </submittedName>
</protein>
<feature type="transmembrane region" description="Helical" evidence="5">
    <location>
        <begin position="249"/>
        <end position="271"/>
    </location>
</feature>
<dbReference type="EMBL" id="CP018889">
    <property type="protein sequence ID" value="AUI69530.1"/>
    <property type="molecule type" value="Genomic_DNA"/>
</dbReference>
<keyword evidence="2 5" id="KW-0812">Transmembrane</keyword>
<dbReference type="GO" id="GO:0016020">
    <property type="term" value="C:membrane"/>
    <property type="evidence" value="ECO:0007669"/>
    <property type="project" value="UniProtKB-SubCell"/>
</dbReference>
<keyword evidence="4 5" id="KW-0472">Membrane</keyword>
<feature type="domain" description="NfeD-like C-terminal" evidence="6">
    <location>
        <begin position="389"/>
        <end position="443"/>
    </location>
</feature>
<dbReference type="InterPro" id="IPR029045">
    <property type="entry name" value="ClpP/crotonase-like_dom_sf"/>
</dbReference>
<dbReference type="Pfam" id="PF01957">
    <property type="entry name" value="NfeD"/>
    <property type="match status" value="1"/>
</dbReference>
<feature type="transmembrane region" description="Helical" evidence="5">
    <location>
        <begin position="278"/>
        <end position="296"/>
    </location>
</feature>
<feature type="domain" description="NfeD integral membrane" evidence="7">
    <location>
        <begin position="257"/>
        <end position="373"/>
    </location>
</feature>
<dbReference type="SUPFAM" id="SSF141322">
    <property type="entry name" value="NfeD domain-like"/>
    <property type="match status" value="1"/>
</dbReference>
<dbReference type="SUPFAM" id="SSF52096">
    <property type="entry name" value="ClpP/crotonase"/>
    <property type="match status" value="1"/>
</dbReference>
<dbReference type="InterPro" id="IPR056738">
    <property type="entry name" value="NfeD1b_N"/>
</dbReference>
<proteinExistence type="predicted"/>
<keyword evidence="10" id="KW-1185">Reference proteome</keyword>
<evidence type="ECO:0000259" key="6">
    <source>
        <dbReference type="Pfam" id="PF01957"/>
    </source>
</evidence>
<gene>
    <name evidence="9" type="ORF">BLE401_13070</name>
</gene>
<evidence type="ECO:0000256" key="1">
    <source>
        <dbReference type="ARBA" id="ARBA00004141"/>
    </source>
</evidence>
<evidence type="ECO:0000256" key="2">
    <source>
        <dbReference type="ARBA" id="ARBA00022692"/>
    </source>
</evidence>
<feature type="transmembrane region" description="Helical" evidence="5">
    <location>
        <begin position="302"/>
        <end position="319"/>
    </location>
</feature>